<evidence type="ECO:0000313" key="3">
    <source>
        <dbReference type="EMBL" id="CAF3780711.1"/>
    </source>
</evidence>
<evidence type="ECO:0000313" key="4">
    <source>
        <dbReference type="Proteomes" id="UP000663891"/>
    </source>
</evidence>
<feature type="transmembrane region" description="Helical" evidence="1">
    <location>
        <begin position="81"/>
        <end position="101"/>
    </location>
</feature>
<dbReference type="EMBL" id="CAJNON010000107">
    <property type="protein sequence ID" value="CAF0975858.1"/>
    <property type="molecule type" value="Genomic_DNA"/>
</dbReference>
<dbReference type="OrthoDB" id="10375509at2759"/>
<name>A0A814ERN7_9BILA</name>
<gene>
    <name evidence="3" type="ORF">OKA104_LOCUS17356</name>
    <name evidence="2" type="ORF">VCS650_LOCUS13393</name>
</gene>
<evidence type="ECO:0000256" key="1">
    <source>
        <dbReference type="SAM" id="Phobius"/>
    </source>
</evidence>
<dbReference type="Proteomes" id="UP000663891">
    <property type="component" value="Unassembled WGS sequence"/>
</dbReference>
<feature type="transmembrane region" description="Helical" evidence="1">
    <location>
        <begin position="151"/>
        <end position="177"/>
    </location>
</feature>
<protein>
    <submittedName>
        <fullName evidence="2">Uncharacterized protein</fullName>
    </submittedName>
</protein>
<sequence length="199" mass="23303">MYRSRRPYGYRRRYPYLGQDRRQLPFKEIFWRLSWPYIYTLVLASLMILLTIIIFILEIINFLNNDRLNNLSNITIIGAKLSCSIFFLIPAVFMYLLVLVFDSSRIWSTYTLIANLIALISICILIAVDIYEMTPSNTITSTKIKILKSQLAAAILMFFFPFGFLAAYIYTVFVTLFPLHSYTHLVYPTFSTLPMFATY</sequence>
<accession>A0A814ERN7</accession>
<keyword evidence="1" id="KW-1133">Transmembrane helix</keyword>
<evidence type="ECO:0000313" key="2">
    <source>
        <dbReference type="EMBL" id="CAF0975858.1"/>
    </source>
</evidence>
<reference evidence="2" key="1">
    <citation type="submission" date="2021-02" db="EMBL/GenBank/DDBJ databases">
        <authorList>
            <person name="Nowell W R."/>
        </authorList>
    </citation>
    <scope>NUCLEOTIDE SEQUENCE</scope>
</reference>
<keyword evidence="1" id="KW-0472">Membrane</keyword>
<proteinExistence type="predicted"/>
<comment type="caution">
    <text evidence="2">The sequence shown here is derived from an EMBL/GenBank/DDBJ whole genome shotgun (WGS) entry which is preliminary data.</text>
</comment>
<dbReference type="AlphaFoldDB" id="A0A814ERN7"/>
<feature type="transmembrane region" description="Helical" evidence="1">
    <location>
        <begin position="37"/>
        <end position="60"/>
    </location>
</feature>
<dbReference type="Proteomes" id="UP000663881">
    <property type="component" value="Unassembled WGS sequence"/>
</dbReference>
<keyword evidence="1" id="KW-0812">Transmembrane</keyword>
<dbReference type="EMBL" id="CAJOAY010001032">
    <property type="protein sequence ID" value="CAF3780711.1"/>
    <property type="molecule type" value="Genomic_DNA"/>
</dbReference>
<organism evidence="2 4">
    <name type="scientific">Adineta steineri</name>
    <dbReference type="NCBI Taxonomy" id="433720"/>
    <lineage>
        <taxon>Eukaryota</taxon>
        <taxon>Metazoa</taxon>
        <taxon>Spiralia</taxon>
        <taxon>Gnathifera</taxon>
        <taxon>Rotifera</taxon>
        <taxon>Eurotatoria</taxon>
        <taxon>Bdelloidea</taxon>
        <taxon>Adinetida</taxon>
        <taxon>Adinetidae</taxon>
        <taxon>Adineta</taxon>
    </lineage>
</organism>
<feature type="transmembrane region" description="Helical" evidence="1">
    <location>
        <begin position="107"/>
        <end position="131"/>
    </location>
</feature>